<organism evidence="1 2">
    <name type="scientific">Persea americana</name>
    <name type="common">Avocado</name>
    <dbReference type="NCBI Taxonomy" id="3435"/>
    <lineage>
        <taxon>Eukaryota</taxon>
        <taxon>Viridiplantae</taxon>
        <taxon>Streptophyta</taxon>
        <taxon>Embryophyta</taxon>
        <taxon>Tracheophyta</taxon>
        <taxon>Spermatophyta</taxon>
        <taxon>Magnoliopsida</taxon>
        <taxon>Magnoliidae</taxon>
        <taxon>Laurales</taxon>
        <taxon>Lauraceae</taxon>
        <taxon>Persea</taxon>
    </lineage>
</organism>
<dbReference type="Proteomes" id="UP001234297">
    <property type="component" value="Chromosome 2"/>
</dbReference>
<name>A0ACC2MDP2_PERAE</name>
<sequence length="302" mass="33545">MDSREINTELSNKCSMDLLQHFPAEIHRKDEFPSDEYEDIELNLGLSLGGCFGVDTCQNRLALSSSIGGTAILQRDSDAFSSSAASLSIGSLLMRASSLPTQADEERRKRREMQSLRRMEAKRKRTEKQRNSRAASGASLERSCEEHKRVEEGGLIAVSVVQNNRRTQGLSGGMDASPTSSQSLPVHTEQKPIVPPTRSTSMGTRYNPTKNLSMDNRLEMEMSRSVMEEMPCVSTVVEGPNGIRKIEGFLYKYREREELRIVCVCHGKFLSPAEFVKHAGGGDVAHPLRHILVNPSPPSSFF</sequence>
<evidence type="ECO:0000313" key="1">
    <source>
        <dbReference type="EMBL" id="KAJ8643807.1"/>
    </source>
</evidence>
<reference evidence="1 2" key="1">
    <citation type="journal article" date="2022" name="Hortic Res">
        <title>A haplotype resolved chromosomal level avocado genome allows analysis of novel avocado genes.</title>
        <authorList>
            <person name="Nath O."/>
            <person name="Fletcher S.J."/>
            <person name="Hayward A."/>
            <person name="Shaw L.M."/>
            <person name="Masouleh A.K."/>
            <person name="Furtado A."/>
            <person name="Henry R.J."/>
            <person name="Mitter N."/>
        </authorList>
    </citation>
    <scope>NUCLEOTIDE SEQUENCE [LARGE SCALE GENOMIC DNA]</scope>
    <source>
        <strain evidence="2">cv. Hass</strain>
    </source>
</reference>
<proteinExistence type="predicted"/>
<protein>
    <submittedName>
        <fullName evidence="1">Uncharacterized protein</fullName>
    </submittedName>
</protein>
<comment type="caution">
    <text evidence="1">The sequence shown here is derived from an EMBL/GenBank/DDBJ whole genome shotgun (WGS) entry which is preliminary data.</text>
</comment>
<gene>
    <name evidence="1" type="ORF">MRB53_005555</name>
</gene>
<keyword evidence="2" id="KW-1185">Reference proteome</keyword>
<evidence type="ECO:0000313" key="2">
    <source>
        <dbReference type="Proteomes" id="UP001234297"/>
    </source>
</evidence>
<accession>A0ACC2MDP2</accession>
<dbReference type="EMBL" id="CM056810">
    <property type="protein sequence ID" value="KAJ8643807.1"/>
    <property type="molecule type" value="Genomic_DNA"/>
</dbReference>